<accession>A0A392UCJ9</accession>
<evidence type="ECO:0000313" key="1">
    <source>
        <dbReference type="EMBL" id="MCI71249.1"/>
    </source>
</evidence>
<dbReference type="AlphaFoldDB" id="A0A392UCJ9"/>
<dbReference type="EMBL" id="LXQA010792757">
    <property type="protein sequence ID" value="MCI71249.1"/>
    <property type="molecule type" value="Genomic_DNA"/>
</dbReference>
<protein>
    <submittedName>
        <fullName evidence="1">Uncharacterized protein</fullName>
    </submittedName>
</protein>
<sequence length="24" mass="2745">MSLAQRAGMLDATRSVILLRTFFF</sequence>
<reference evidence="1 2" key="1">
    <citation type="journal article" date="2018" name="Front. Plant Sci.">
        <title>Red Clover (Trifolium pratense) and Zigzag Clover (T. medium) - A Picture of Genomic Similarities and Differences.</title>
        <authorList>
            <person name="Dluhosova J."/>
            <person name="Istvanek J."/>
            <person name="Nedelnik J."/>
            <person name="Repkova J."/>
        </authorList>
    </citation>
    <scope>NUCLEOTIDE SEQUENCE [LARGE SCALE GENOMIC DNA]</scope>
    <source>
        <strain evidence="2">cv. 10/8</strain>
        <tissue evidence="1">Leaf</tissue>
    </source>
</reference>
<proteinExistence type="predicted"/>
<name>A0A392UCJ9_9FABA</name>
<organism evidence="1 2">
    <name type="scientific">Trifolium medium</name>
    <dbReference type="NCBI Taxonomy" id="97028"/>
    <lineage>
        <taxon>Eukaryota</taxon>
        <taxon>Viridiplantae</taxon>
        <taxon>Streptophyta</taxon>
        <taxon>Embryophyta</taxon>
        <taxon>Tracheophyta</taxon>
        <taxon>Spermatophyta</taxon>
        <taxon>Magnoliopsida</taxon>
        <taxon>eudicotyledons</taxon>
        <taxon>Gunneridae</taxon>
        <taxon>Pentapetalae</taxon>
        <taxon>rosids</taxon>
        <taxon>fabids</taxon>
        <taxon>Fabales</taxon>
        <taxon>Fabaceae</taxon>
        <taxon>Papilionoideae</taxon>
        <taxon>50 kb inversion clade</taxon>
        <taxon>NPAAA clade</taxon>
        <taxon>Hologalegina</taxon>
        <taxon>IRL clade</taxon>
        <taxon>Trifolieae</taxon>
        <taxon>Trifolium</taxon>
    </lineage>
</organism>
<comment type="caution">
    <text evidence="1">The sequence shown here is derived from an EMBL/GenBank/DDBJ whole genome shotgun (WGS) entry which is preliminary data.</text>
</comment>
<evidence type="ECO:0000313" key="2">
    <source>
        <dbReference type="Proteomes" id="UP000265520"/>
    </source>
</evidence>
<keyword evidence="2" id="KW-1185">Reference proteome</keyword>
<dbReference type="Proteomes" id="UP000265520">
    <property type="component" value="Unassembled WGS sequence"/>
</dbReference>
<feature type="non-terminal residue" evidence="1">
    <location>
        <position position="24"/>
    </location>
</feature>